<comment type="caution">
    <text evidence="1">The sequence shown here is derived from an EMBL/GenBank/DDBJ whole genome shotgun (WGS) entry which is preliminary data.</text>
</comment>
<proteinExistence type="predicted"/>
<sequence>MIWGIFAVVGLMLFGSIYWLKPSPRDQRLAALRLAAIKLGLQVRHHNFQPDMAKTGVREAITGTSYSRMKNPGKPQGNLLFRIVGQPAWDNEALPDGLSWHDKPADVQKTGQQISSLLLGWPDKLYLLEVYENRVMLMAAENREATAEVYANVIDTFLG</sequence>
<gene>
    <name evidence="1" type="ORF">OUO13_14960</name>
</gene>
<dbReference type="EMBL" id="JAPNOA010000056">
    <property type="protein sequence ID" value="MCY0966485.1"/>
    <property type="molecule type" value="Genomic_DNA"/>
</dbReference>
<name>A0A9X3ITM9_9GAMM</name>
<accession>A0A9X3ITM9</accession>
<dbReference type="Proteomes" id="UP001150830">
    <property type="component" value="Unassembled WGS sequence"/>
</dbReference>
<keyword evidence="2" id="KW-1185">Reference proteome</keyword>
<dbReference type="AlphaFoldDB" id="A0A9X3ITM9"/>
<reference evidence="1" key="1">
    <citation type="submission" date="2022-11" db="EMBL/GenBank/DDBJ databases">
        <title>Parathalassolutuus dongxingensis gen. nov., sp. nov., a novel member of family Oceanospirillaceae isolated from a coastal shrimp pond in Guangxi, China.</title>
        <authorList>
            <person name="Chen H."/>
        </authorList>
    </citation>
    <scope>NUCLEOTIDE SEQUENCE</scope>
    <source>
        <strain evidence="1">G-43</strain>
    </source>
</reference>
<dbReference type="RefSeq" id="WP_283174695.1">
    <property type="nucleotide sequence ID" value="NZ_JAPNOA010000056.1"/>
</dbReference>
<evidence type="ECO:0000313" key="1">
    <source>
        <dbReference type="EMBL" id="MCY0966485.1"/>
    </source>
</evidence>
<evidence type="ECO:0000313" key="2">
    <source>
        <dbReference type="Proteomes" id="UP001150830"/>
    </source>
</evidence>
<organism evidence="1 2">
    <name type="scientific">Parathalassolituus penaei</name>
    <dbReference type="NCBI Taxonomy" id="2997323"/>
    <lineage>
        <taxon>Bacteria</taxon>
        <taxon>Pseudomonadati</taxon>
        <taxon>Pseudomonadota</taxon>
        <taxon>Gammaproteobacteria</taxon>
        <taxon>Oceanospirillales</taxon>
        <taxon>Oceanospirillaceae</taxon>
        <taxon>Parathalassolituus</taxon>
    </lineage>
</organism>
<protein>
    <submittedName>
        <fullName evidence="1">Uncharacterized protein</fullName>
    </submittedName>
</protein>